<evidence type="ECO:0000313" key="2">
    <source>
        <dbReference type="Proteomes" id="UP000092573"/>
    </source>
</evidence>
<protein>
    <submittedName>
        <fullName evidence="1">Uncharacterized protein</fullName>
    </submittedName>
</protein>
<organism evidence="1 2">
    <name type="scientific">Paenibacillus yonginensis</name>
    <dbReference type="NCBI Taxonomy" id="1462996"/>
    <lineage>
        <taxon>Bacteria</taxon>
        <taxon>Bacillati</taxon>
        <taxon>Bacillota</taxon>
        <taxon>Bacilli</taxon>
        <taxon>Bacillales</taxon>
        <taxon>Paenibacillaceae</taxon>
        <taxon>Paenibacillus</taxon>
    </lineage>
</organism>
<dbReference type="EMBL" id="CP014167">
    <property type="protein sequence ID" value="ANS75725.1"/>
    <property type="molecule type" value="Genomic_DNA"/>
</dbReference>
<dbReference type="STRING" id="1462996.AWM70_14885"/>
<gene>
    <name evidence="1" type="ORF">AWM70_14885</name>
</gene>
<dbReference type="KEGG" id="pyg:AWM70_14885"/>
<sequence length="61" mass="6611">MKNILIRLTYGDVFRLDGNVDVAVEVVLDAAVHVDMETKGSANAFLPWPANCGTIGLHVRS</sequence>
<accession>A0A1B1N2U5</accession>
<name>A0A1B1N2U5_9BACL</name>
<dbReference type="Proteomes" id="UP000092573">
    <property type="component" value="Chromosome"/>
</dbReference>
<evidence type="ECO:0000313" key="1">
    <source>
        <dbReference type="EMBL" id="ANS75725.1"/>
    </source>
</evidence>
<keyword evidence="2" id="KW-1185">Reference proteome</keyword>
<reference evidence="1 2" key="1">
    <citation type="submission" date="2016-01" db="EMBL/GenBank/DDBJ databases">
        <title>Complete Genome Sequence of Paenibacillus yonginensis DCY84, a novel Plant Growth-Promoting Bacteria with Elicitation of Induced Systemic Resistance.</title>
        <authorList>
            <person name="Kim Y.J."/>
            <person name="Yang D.C."/>
            <person name="Sukweenadhi J."/>
        </authorList>
    </citation>
    <scope>NUCLEOTIDE SEQUENCE [LARGE SCALE GENOMIC DNA]</scope>
    <source>
        <strain evidence="1 2">DCY84</strain>
    </source>
</reference>
<proteinExistence type="predicted"/>
<dbReference type="AlphaFoldDB" id="A0A1B1N2U5"/>